<accession>A0A0F9CB57</accession>
<proteinExistence type="predicted"/>
<evidence type="ECO:0000313" key="1">
    <source>
        <dbReference type="EMBL" id="KKL46284.1"/>
    </source>
</evidence>
<reference evidence="1" key="1">
    <citation type="journal article" date="2015" name="Nature">
        <title>Complex archaea that bridge the gap between prokaryotes and eukaryotes.</title>
        <authorList>
            <person name="Spang A."/>
            <person name="Saw J.H."/>
            <person name="Jorgensen S.L."/>
            <person name="Zaremba-Niedzwiedzka K."/>
            <person name="Martijn J."/>
            <person name="Lind A.E."/>
            <person name="van Eijk R."/>
            <person name="Schleper C."/>
            <person name="Guy L."/>
            <person name="Ettema T.J."/>
        </authorList>
    </citation>
    <scope>NUCLEOTIDE SEQUENCE</scope>
</reference>
<evidence type="ECO:0008006" key="2">
    <source>
        <dbReference type="Google" id="ProtNLM"/>
    </source>
</evidence>
<organism evidence="1">
    <name type="scientific">marine sediment metagenome</name>
    <dbReference type="NCBI Taxonomy" id="412755"/>
    <lineage>
        <taxon>unclassified sequences</taxon>
        <taxon>metagenomes</taxon>
        <taxon>ecological metagenomes</taxon>
    </lineage>
</organism>
<dbReference type="AlphaFoldDB" id="A0A0F9CB57"/>
<sequence>MDIYELFEALRQRFEELDLELHSEKTRVISFGRYERENAKRQNRRTNTFNFLGFTHYCDTSRRGKFIVGRKTSRKKFRMKCKEMNNWLRKIRNYKKAKEWWPILQAKLRGHYQYYGVSGNMQALGRFYSLTLRMTLKWLNRRSQRKSYSWKGFYRYLDHYPLPEPKIVHNLYTLSPVV</sequence>
<name>A0A0F9CB57_9ZZZZ</name>
<protein>
    <recommendedName>
        <fullName evidence="2">Group II intron maturase-specific domain-containing protein</fullName>
    </recommendedName>
</protein>
<comment type="caution">
    <text evidence="1">The sequence shown here is derived from an EMBL/GenBank/DDBJ whole genome shotgun (WGS) entry which is preliminary data.</text>
</comment>
<gene>
    <name evidence="1" type="ORF">LCGC14_2347100</name>
</gene>
<dbReference type="EMBL" id="LAZR01034090">
    <property type="protein sequence ID" value="KKL46284.1"/>
    <property type="molecule type" value="Genomic_DNA"/>
</dbReference>